<dbReference type="Proteomes" id="UP000299084">
    <property type="component" value="Unassembled WGS sequence"/>
</dbReference>
<comment type="caution">
    <text evidence="2">The sequence shown here is derived from an EMBL/GenBank/DDBJ whole genome shotgun (WGS) entry which is preliminary data.</text>
</comment>
<reference evidence="2 3" key="1">
    <citation type="journal article" date="2019" name="Mol. Ecol. Resour.">
        <title>Improving Illumina assemblies with Hi-C and long reads: an example with the North African dromedary.</title>
        <authorList>
            <person name="Elbers J.P."/>
            <person name="Rogers M.F."/>
            <person name="Perelman P.L."/>
            <person name="Proskuryakova A.A."/>
            <person name="Serdyukova N.A."/>
            <person name="Johnson W.E."/>
            <person name="Horin P."/>
            <person name="Corander J."/>
            <person name="Murphy D."/>
            <person name="Burger P.A."/>
        </authorList>
    </citation>
    <scope>NUCLEOTIDE SEQUENCE [LARGE SCALE GENOMIC DNA]</scope>
    <source>
        <strain evidence="2">Drom800</strain>
        <tissue evidence="2">Blood</tissue>
    </source>
</reference>
<keyword evidence="2" id="KW-0176">Collagen</keyword>
<gene>
    <name evidence="2" type="ORF">Cadr_000021673</name>
</gene>
<proteinExistence type="predicted"/>
<evidence type="ECO:0000313" key="2">
    <source>
        <dbReference type="EMBL" id="KAB1262086.1"/>
    </source>
</evidence>
<dbReference type="EMBL" id="JWIN03000020">
    <property type="protein sequence ID" value="KAB1262086.1"/>
    <property type="molecule type" value="Genomic_DNA"/>
</dbReference>
<evidence type="ECO:0000256" key="1">
    <source>
        <dbReference type="SAM" id="MobiDB-lite"/>
    </source>
</evidence>
<organism evidence="2 3">
    <name type="scientific">Camelus dromedarius</name>
    <name type="common">Dromedary</name>
    <name type="synonym">Arabian camel</name>
    <dbReference type="NCBI Taxonomy" id="9838"/>
    <lineage>
        <taxon>Eukaryota</taxon>
        <taxon>Metazoa</taxon>
        <taxon>Chordata</taxon>
        <taxon>Craniata</taxon>
        <taxon>Vertebrata</taxon>
        <taxon>Euteleostomi</taxon>
        <taxon>Mammalia</taxon>
        <taxon>Eutheria</taxon>
        <taxon>Laurasiatheria</taxon>
        <taxon>Artiodactyla</taxon>
        <taxon>Tylopoda</taxon>
        <taxon>Camelidae</taxon>
        <taxon>Camelus</taxon>
    </lineage>
</organism>
<keyword evidence="3" id="KW-1185">Reference proteome</keyword>
<evidence type="ECO:0000313" key="3">
    <source>
        <dbReference type="Proteomes" id="UP000299084"/>
    </source>
</evidence>
<name>A0A5N4CT84_CAMDR</name>
<feature type="region of interest" description="Disordered" evidence="1">
    <location>
        <begin position="122"/>
        <end position="168"/>
    </location>
</feature>
<sequence>MVHRVSLEHKDPRVKREKMDDKGFRGNREFQAIMVQKESYQSYCRVEGFQVVTIASPSTAPLVFLGRRVPWAQKVPEASLVCQEEMVFLDLWVLLDAQAFQDETEKRGAKGLGTLEHKALLVPQVRTRPEGPPGISKEGPRGDPGLPGKDGDHGKPGTQGQPGPPGICDPSLCFSVIVGRDPFRKGPNY</sequence>
<accession>A0A5N4CT84</accession>
<dbReference type="GO" id="GO:0005581">
    <property type="term" value="C:collagen trimer"/>
    <property type="evidence" value="ECO:0007669"/>
    <property type="project" value="UniProtKB-KW"/>
</dbReference>
<protein>
    <submittedName>
        <fullName evidence="2">Collagen alpha-1 chain</fullName>
    </submittedName>
</protein>
<dbReference type="AlphaFoldDB" id="A0A5N4CT84"/>